<accession>A0A7D5BS95</accession>
<comment type="caution">
    <text evidence="1">The sequence shown here is derived from an EMBL/GenBank/DDBJ whole genome shotgun (WGS) entry which is preliminary data.</text>
</comment>
<dbReference type="RefSeq" id="WP_080714802.1">
    <property type="nucleotide sequence ID" value="NZ_CALNDC010000001.1"/>
</dbReference>
<dbReference type="InterPro" id="IPR011664">
    <property type="entry name" value="Abi_system_AbiD/AbiF-like"/>
</dbReference>
<name>A0A7D5BS95_BIFLI</name>
<proteinExistence type="predicted"/>
<evidence type="ECO:0000313" key="1">
    <source>
        <dbReference type="EMBL" id="NQX51155.1"/>
    </source>
</evidence>
<evidence type="ECO:0000313" key="2">
    <source>
        <dbReference type="Proteomes" id="UP000551316"/>
    </source>
</evidence>
<protein>
    <submittedName>
        <fullName evidence="1">Abi family protein</fullName>
    </submittedName>
</protein>
<dbReference type="Pfam" id="PF07751">
    <property type="entry name" value="Abi_2"/>
    <property type="match status" value="1"/>
</dbReference>
<reference evidence="1 2" key="1">
    <citation type="submission" date="2020-05" db="EMBL/GenBank/DDBJ databases">
        <title>Draft Genome Sequence of Bifidobacterium longum subsp. Infantis BI-G201, a Commercialization Strain.</title>
        <authorList>
            <person name="Song J."/>
            <person name="Xu Y."/>
            <person name="Han D."/>
            <person name="Teng Q."/>
            <person name="Jiang D."/>
            <person name="Liu Q."/>
        </authorList>
    </citation>
    <scope>NUCLEOTIDE SEQUENCE [LARGE SCALE GENOMIC DNA]</scope>
    <source>
        <strain evidence="1 2">BI-G201</strain>
    </source>
</reference>
<sequence length="297" mass="34466">MGGGEVRKQAKSVFEMIELLKQRGLTIDVPDMPGILLDNNYYRLSAYFRPFQKDPANGDNDFRPGAKVSDFLTPFMLDDQFRRLILEGTSRLELTLRARLAYNLALNGDAYNYDEPDSYRDIAYPNGMLKRDSLISNIKGWVSRSHEVCIRHYRHQHEQPPVWAVVEVLPFDTLSKMLQLHLDMDAVAKTVLSLGLCKNRRRASEIVHAMVYLRNLCSHHSRLWNREMVITPAVLKDMRAAFPEFAYEDKSVGNSLIVLMYLVDRINGDREYSHRILDFLAQDDSYRHGILHPLHWD</sequence>
<dbReference type="EMBL" id="JABNND010000014">
    <property type="protein sequence ID" value="NQX51155.1"/>
    <property type="molecule type" value="Genomic_DNA"/>
</dbReference>
<dbReference type="Proteomes" id="UP000551316">
    <property type="component" value="Unassembled WGS sequence"/>
</dbReference>
<dbReference type="AlphaFoldDB" id="A0A7D5BS95"/>
<organism evidence="1 2">
    <name type="scientific">Bifidobacterium longum subsp. infantis</name>
    <dbReference type="NCBI Taxonomy" id="1682"/>
    <lineage>
        <taxon>Bacteria</taxon>
        <taxon>Bacillati</taxon>
        <taxon>Actinomycetota</taxon>
        <taxon>Actinomycetes</taxon>
        <taxon>Bifidobacteriales</taxon>
        <taxon>Bifidobacteriaceae</taxon>
        <taxon>Bifidobacterium</taxon>
    </lineage>
</organism>
<gene>
    <name evidence="1" type="ORF">HNS28_06775</name>
</gene>